<name>A0A917SFN8_9ACTN</name>
<organism evidence="11 12">
    <name type="scientific">Microlunatus endophyticus</name>
    <dbReference type="NCBI Taxonomy" id="1716077"/>
    <lineage>
        <taxon>Bacteria</taxon>
        <taxon>Bacillati</taxon>
        <taxon>Actinomycetota</taxon>
        <taxon>Actinomycetes</taxon>
        <taxon>Propionibacteriales</taxon>
        <taxon>Propionibacteriaceae</taxon>
        <taxon>Microlunatus</taxon>
    </lineage>
</organism>
<dbReference type="InterPro" id="IPR003369">
    <property type="entry name" value="TatA/B/E"/>
</dbReference>
<dbReference type="PANTHER" id="PTHR42982">
    <property type="entry name" value="SEC-INDEPENDENT PROTEIN TRANSLOCASE PROTEIN TATA"/>
    <property type="match status" value="1"/>
</dbReference>
<comment type="subcellular location">
    <subcellularLocation>
        <location evidence="1 9">Cell membrane</location>
        <topology evidence="1 9">Single-pass membrane protein</topology>
    </subcellularLocation>
</comment>
<dbReference type="Proteomes" id="UP000613840">
    <property type="component" value="Unassembled WGS sequence"/>
</dbReference>
<feature type="transmembrane region" description="Helical" evidence="9">
    <location>
        <begin position="13"/>
        <end position="31"/>
    </location>
</feature>
<evidence type="ECO:0000256" key="2">
    <source>
        <dbReference type="ARBA" id="ARBA00022448"/>
    </source>
</evidence>
<evidence type="ECO:0000256" key="5">
    <source>
        <dbReference type="ARBA" id="ARBA00022927"/>
    </source>
</evidence>
<evidence type="ECO:0000256" key="10">
    <source>
        <dbReference type="SAM" id="MobiDB-lite"/>
    </source>
</evidence>
<reference evidence="11" key="1">
    <citation type="journal article" date="2014" name="Int. J. Syst. Evol. Microbiol.">
        <title>Complete genome sequence of Corynebacterium casei LMG S-19264T (=DSM 44701T), isolated from a smear-ripened cheese.</title>
        <authorList>
            <consortium name="US DOE Joint Genome Institute (JGI-PGF)"/>
            <person name="Walter F."/>
            <person name="Albersmeier A."/>
            <person name="Kalinowski J."/>
            <person name="Ruckert C."/>
        </authorList>
    </citation>
    <scope>NUCLEOTIDE SEQUENCE</scope>
    <source>
        <strain evidence="11">CGMCC 4.7306</strain>
    </source>
</reference>
<evidence type="ECO:0000256" key="1">
    <source>
        <dbReference type="ARBA" id="ARBA00004162"/>
    </source>
</evidence>
<protein>
    <recommendedName>
        <fullName evidence="9">Sec-independent protein translocase protein TatA</fullName>
    </recommendedName>
</protein>
<comment type="caution">
    <text evidence="11">The sequence shown here is derived from an EMBL/GenBank/DDBJ whole genome shotgun (WGS) entry which is preliminary data.</text>
</comment>
<dbReference type="Pfam" id="PF02416">
    <property type="entry name" value="TatA_B_E"/>
    <property type="match status" value="1"/>
</dbReference>
<keyword evidence="4 9" id="KW-0812">Transmembrane</keyword>
<keyword evidence="6 9" id="KW-1133">Transmembrane helix</keyword>
<evidence type="ECO:0000313" key="12">
    <source>
        <dbReference type="Proteomes" id="UP000613840"/>
    </source>
</evidence>
<dbReference type="PANTHER" id="PTHR42982:SF1">
    <property type="entry name" value="SEC-INDEPENDENT PROTEIN TRANSLOCASE PROTEIN TATA"/>
    <property type="match status" value="1"/>
</dbReference>
<comment type="similarity">
    <text evidence="9">Belongs to the TatA/E family.</text>
</comment>
<evidence type="ECO:0000313" key="11">
    <source>
        <dbReference type="EMBL" id="GGL75434.1"/>
    </source>
</evidence>
<evidence type="ECO:0000256" key="6">
    <source>
        <dbReference type="ARBA" id="ARBA00022989"/>
    </source>
</evidence>
<keyword evidence="2 9" id="KW-0813">Transport</keyword>
<keyword evidence="12" id="KW-1185">Reference proteome</keyword>
<evidence type="ECO:0000256" key="9">
    <source>
        <dbReference type="HAMAP-Rule" id="MF_00236"/>
    </source>
</evidence>
<sequence length="80" mass="8057">MTPMAFDLGGSEIIIVVLIALVLFGGSRIAGLGKGAGRAIREFKEETSSLTAAAAKEQQDAAAPAAEGQEQEQGSGQAPA</sequence>
<evidence type="ECO:0000256" key="3">
    <source>
        <dbReference type="ARBA" id="ARBA00022475"/>
    </source>
</evidence>
<evidence type="ECO:0000256" key="4">
    <source>
        <dbReference type="ARBA" id="ARBA00022692"/>
    </source>
</evidence>
<comment type="function">
    <text evidence="9">Part of the twin-arginine translocation (Tat) system that transports large folded proteins containing a characteristic twin-arginine motif in their signal peptide across membranes. TatA could form the protein-conducting channel of the Tat system.</text>
</comment>
<gene>
    <name evidence="9" type="primary">tatA</name>
    <name evidence="11" type="ORF">GCM10011575_37070</name>
</gene>
<comment type="subunit">
    <text evidence="9">The Tat system comprises two distinct complexes: a TatABC complex, containing multiple copies of TatA, TatB and TatC subunits, and a separate TatA complex, containing only TatA subunits. Substrates initially bind to the TatABC complex, which probably triggers association of the separate TatA complex to form the active translocon.</text>
</comment>
<dbReference type="AlphaFoldDB" id="A0A917SFN8"/>
<accession>A0A917SFN8</accession>
<feature type="region of interest" description="Disordered" evidence="10">
    <location>
        <begin position="50"/>
        <end position="80"/>
    </location>
</feature>
<dbReference type="GO" id="GO:0008320">
    <property type="term" value="F:protein transmembrane transporter activity"/>
    <property type="evidence" value="ECO:0007669"/>
    <property type="project" value="UniProtKB-UniRule"/>
</dbReference>
<evidence type="ECO:0000256" key="7">
    <source>
        <dbReference type="ARBA" id="ARBA00023010"/>
    </source>
</evidence>
<evidence type="ECO:0000256" key="8">
    <source>
        <dbReference type="ARBA" id="ARBA00023136"/>
    </source>
</evidence>
<reference evidence="11" key="2">
    <citation type="submission" date="2020-09" db="EMBL/GenBank/DDBJ databases">
        <authorList>
            <person name="Sun Q."/>
            <person name="Zhou Y."/>
        </authorList>
    </citation>
    <scope>NUCLEOTIDE SEQUENCE</scope>
    <source>
        <strain evidence="11">CGMCC 4.7306</strain>
    </source>
</reference>
<feature type="compositionally biased region" description="Low complexity" evidence="10">
    <location>
        <begin position="52"/>
        <end position="80"/>
    </location>
</feature>
<dbReference type="GO" id="GO:0033281">
    <property type="term" value="C:TAT protein transport complex"/>
    <property type="evidence" value="ECO:0007669"/>
    <property type="project" value="UniProtKB-UniRule"/>
</dbReference>
<keyword evidence="3 9" id="KW-1003">Cell membrane</keyword>
<dbReference type="Gene3D" id="1.20.5.3310">
    <property type="match status" value="1"/>
</dbReference>
<dbReference type="EMBL" id="BMMZ01000011">
    <property type="protein sequence ID" value="GGL75434.1"/>
    <property type="molecule type" value="Genomic_DNA"/>
</dbReference>
<proteinExistence type="inferred from homology"/>
<keyword evidence="8 9" id="KW-0472">Membrane</keyword>
<dbReference type="InterPro" id="IPR006312">
    <property type="entry name" value="TatA/E"/>
</dbReference>
<dbReference type="GO" id="GO:0043953">
    <property type="term" value="P:protein transport by the Tat complex"/>
    <property type="evidence" value="ECO:0007669"/>
    <property type="project" value="UniProtKB-UniRule"/>
</dbReference>
<keyword evidence="7 9" id="KW-0811">Translocation</keyword>
<keyword evidence="5 9" id="KW-0653">Protein transport</keyword>
<dbReference type="HAMAP" id="MF_00236">
    <property type="entry name" value="TatA_E"/>
    <property type="match status" value="1"/>
</dbReference>